<evidence type="ECO:0000313" key="2">
    <source>
        <dbReference type="EMBL" id="TDE08783.1"/>
    </source>
</evidence>
<accession>A0A4R5DEM0</accession>
<proteinExistence type="predicted"/>
<sequence length="173" mass="18194">MIAPGDRPSAAWRGLPPGTVLNAVIETLDLRSLPRPELVDAAVAAQRQVAHLDALRARVVAELAARPDPPGGDATAATVAQALALEPEQAGELVELAVELVRSLPATLTALDEGRITVDKAAIIARHTRRLAPSTRATVEAVALARAPELTESQLRRWMHDAMSCGEGHCASS</sequence>
<dbReference type="AlphaFoldDB" id="A0A4R5DEM0"/>
<evidence type="ECO:0000259" key="1">
    <source>
        <dbReference type="Pfam" id="PF02720"/>
    </source>
</evidence>
<comment type="caution">
    <text evidence="2">The sequence shown here is derived from an EMBL/GenBank/DDBJ whole genome shotgun (WGS) entry which is preliminary data.</text>
</comment>
<reference evidence="2 3" key="1">
    <citation type="submission" date="2019-03" db="EMBL/GenBank/DDBJ databases">
        <title>Draft genome sequences of novel Actinobacteria.</title>
        <authorList>
            <person name="Sahin N."/>
            <person name="Ay H."/>
            <person name="Saygin H."/>
        </authorList>
    </citation>
    <scope>NUCLEOTIDE SEQUENCE [LARGE SCALE GENOMIC DNA]</scope>
    <source>
        <strain evidence="2 3">5K138</strain>
    </source>
</reference>
<dbReference type="RefSeq" id="WP_131896458.1">
    <property type="nucleotide sequence ID" value="NZ_SMKZ01000022.1"/>
</dbReference>
<dbReference type="InterPro" id="IPR003870">
    <property type="entry name" value="DUF222"/>
</dbReference>
<dbReference type="OrthoDB" id="5186625at2"/>
<gene>
    <name evidence="2" type="ORF">E1269_16595</name>
</gene>
<evidence type="ECO:0000313" key="3">
    <source>
        <dbReference type="Proteomes" id="UP000294739"/>
    </source>
</evidence>
<name>A0A4R5DEM0_9ACTN</name>
<keyword evidence="3" id="KW-1185">Reference proteome</keyword>
<dbReference type="InParanoid" id="A0A4R5DEM0"/>
<feature type="domain" description="DUF222" evidence="1">
    <location>
        <begin position="45"/>
        <end position="165"/>
    </location>
</feature>
<dbReference type="Pfam" id="PF02720">
    <property type="entry name" value="DUF222"/>
    <property type="match status" value="1"/>
</dbReference>
<protein>
    <submittedName>
        <fullName evidence="2">DUF222 domain-containing protein</fullName>
    </submittedName>
</protein>
<organism evidence="2 3">
    <name type="scientific">Jiangella asiatica</name>
    <dbReference type="NCBI Taxonomy" id="2530372"/>
    <lineage>
        <taxon>Bacteria</taxon>
        <taxon>Bacillati</taxon>
        <taxon>Actinomycetota</taxon>
        <taxon>Actinomycetes</taxon>
        <taxon>Jiangellales</taxon>
        <taxon>Jiangellaceae</taxon>
        <taxon>Jiangella</taxon>
    </lineage>
</organism>
<dbReference type="Proteomes" id="UP000294739">
    <property type="component" value="Unassembled WGS sequence"/>
</dbReference>
<dbReference type="EMBL" id="SMKZ01000022">
    <property type="protein sequence ID" value="TDE08783.1"/>
    <property type="molecule type" value="Genomic_DNA"/>
</dbReference>